<keyword evidence="1" id="KW-0732">Signal</keyword>
<organism evidence="3">
    <name type="scientific">Oceaniferula spumae</name>
    <dbReference type="NCBI Taxonomy" id="2979115"/>
    <lineage>
        <taxon>Bacteria</taxon>
        <taxon>Pseudomonadati</taxon>
        <taxon>Verrucomicrobiota</taxon>
        <taxon>Verrucomicrobiia</taxon>
        <taxon>Verrucomicrobiales</taxon>
        <taxon>Verrucomicrobiaceae</taxon>
        <taxon>Oceaniferula</taxon>
    </lineage>
</organism>
<proteinExistence type="predicted"/>
<gene>
    <name evidence="3" type="ORF">NT6N_16120</name>
</gene>
<feature type="domain" description="Ice-binding protein C-terminal" evidence="2">
    <location>
        <begin position="241"/>
        <end position="263"/>
    </location>
</feature>
<dbReference type="NCBIfam" id="TIGR02595">
    <property type="entry name" value="PEP_CTERM"/>
    <property type="match status" value="1"/>
</dbReference>
<dbReference type="KEGG" id="osu:NT6N_16120"/>
<dbReference type="Pfam" id="PF07589">
    <property type="entry name" value="PEP-CTERM"/>
    <property type="match status" value="1"/>
</dbReference>
<protein>
    <recommendedName>
        <fullName evidence="2">Ice-binding protein C-terminal domain-containing protein</fullName>
    </recommendedName>
</protein>
<evidence type="ECO:0000313" key="3">
    <source>
        <dbReference type="EMBL" id="BDS06572.1"/>
    </source>
</evidence>
<feature type="chain" id="PRO_5043882629" description="Ice-binding protein C-terminal domain-containing protein" evidence="1">
    <location>
        <begin position="21"/>
        <end position="264"/>
    </location>
</feature>
<sequence length="264" mass="27377">MKKQTFLLAATALTAGQLHAATIISQSFDDDQDFGIGNNFSGNYQDLNNDGVIDADENGVDITQTYGGSGLGFSGFGTESPAGADNGYFGTAGGTLQAIHLTSNSRRVLETGKFGVTFNNQADSAAFVFNSASLTGFVNNSFSMTISQSGTVDGDDDLVVRLYLNGSTTGTDILSTLGQTDGTLANADALNGAAFDGTNLTFNFDPTVTSAQLYIAMTADDSSGGVPEGYIFDNVLFQGTAVPEPSSTALIGLAGLGFILRRRR</sequence>
<evidence type="ECO:0000256" key="1">
    <source>
        <dbReference type="SAM" id="SignalP"/>
    </source>
</evidence>
<dbReference type="AlphaFoldDB" id="A0AAT9FKW5"/>
<dbReference type="InterPro" id="IPR013424">
    <property type="entry name" value="Ice-binding_C"/>
</dbReference>
<feature type="signal peptide" evidence="1">
    <location>
        <begin position="1"/>
        <end position="20"/>
    </location>
</feature>
<name>A0AAT9FKW5_9BACT</name>
<reference evidence="3" key="1">
    <citation type="submission" date="2024-07" db="EMBL/GenBank/DDBJ databases">
        <title>Complete genome sequence of Verrucomicrobiaceae bacterium NT6N.</title>
        <authorList>
            <person name="Huang C."/>
            <person name="Takami H."/>
            <person name="Hamasaki K."/>
        </authorList>
    </citation>
    <scope>NUCLEOTIDE SEQUENCE</scope>
    <source>
        <strain evidence="3">NT6N</strain>
    </source>
</reference>
<evidence type="ECO:0000259" key="2">
    <source>
        <dbReference type="Pfam" id="PF07589"/>
    </source>
</evidence>
<accession>A0AAT9FKW5</accession>
<dbReference type="EMBL" id="AP026866">
    <property type="protein sequence ID" value="BDS06572.1"/>
    <property type="molecule type" value="Genomic_DNA"/>
</dbReference>